<evidence type="ECO:0000313" key="5">
    <source>
        <dbReference type="Proteomes" id="UP000530660"/>
    </source>
</evidence>
<dbReference type="PANTHER" id="PTHR46438:SF7">
    <property type="entry name" value="ALPHA_BETA-HYDROLASES SUPERFAMILY PROTEIN"/>
    <property type="match status" value="1"/>
</dbReference>
<dbReference type="OrthoDB" id="408373at2759"/>
<feature type="region of interest" description="Disordered" evidence="1">
    <location>
        <begin position="81"/>
        <end position="100"/>
    </location>
</feature>
<dbReference type="InterPro" id="IPR000073">
    <property type="entry name" value="AB_hydrolase_1"/>
</dbReference>
<feature type="region of interest" description="Disordered" evidence="1">
    <location>
        <begin position="473"/>
        <end position="495"/>
    </location>
</feature>
<dbReference type="EMBL" id="VWRR01000005">
    <property type="protein sequence ID" value="KAF6003746.1"/>
    <property type="molecule type" value="Genomic_DNA"/>
</dbReference>
<dbReference type="GO" id="GO:0047746">
    <property type="term" value="F:chlorophyllase activity"/>
    <property type="evidence" value="ECO:0007669"/>
    <property type="project" value="TreeGrafter"/>
</dbReference>
<evidence type="ECO:0000256" key="1">
    <source>
        <dbReference type="SAM" id="MobiDB-lite"/>
    </source>
</evidence>
<keyword evidence="2" id="KW-1133">Transmembrane helix</keyword>
<feature type="transmembrane region" description="Helical" evidence="2">
    <location>
        <begin position="312"/>
        <end position="331"/>
    </location>
</feature>
<dbReference type="InterPro" id="IPR000639">
    <property type="entry name" value="Epox_hydrolase-like"/>
</dbReference>
<protein>
    <submittedName>
        <fullName evidence="4">Alpha beta hydrolase</fullName>
    </submittedName>
</protein>
<dbReference type="PRINTS" id="PR00412">
    <property type="entry name" value="EPOXHYDRLASE"/>
</dbReference>
<dbReference type="Proteomes" id="UP000530660">
    <property type="component" value="Unassembled WGS sequence"/>
</dbReference>
<dbReference type="Pfam" id="PF12697">
    <property type="entry name" value="Abhydrolase_6"/>
    <property type="match status" value="1"/>
</dbReference>
<feature type="compositionally biased region" description="Polar residues" evidence="1">
    <location>
        <begin position="475"/>
        <end position="489"/>
    </location>
</feature>
<dbReference type="PANTHER" id="PTHR46438">
    <property type="entry name" value="ALPHA/BETA-HYDROLASES SUPERFAMILY PROTEIN"/>
    <property type="match status" value="1"/>
</dbReference>
<feature type="domain" description="AB hydrolase-1" evidence="3">
    <location>
        <begin position="149"/>
        <end position="454"/>
    </location>
</feature>
<name>A0A7J7IKU2_9RHOD</name>
<dbReference type="GO" id="GO:0009507">
    <property type="term" value="C:chloroplast"/>
    <property type="evidence" value="ECO:0007669"/>
    <property type="project" value="TreeGrafter"/>
</dbReference>
<evidence type="ECO:0000313" key="4">
    <source>
        <dbReference type="EMBL" id="KAF6003746.1"/>
    </source>
</evidence>
<gene>
    <name evidence="4" type="primary">ABHD6_2</name>
    <name evidence="4" type="ORF">F1559_000546</name>
</gene>
<dbReference type="InterPro" id="IPR029058">
    <property type="entry name" value="AB_hydrolase_fold"/>
</dbReference>
<reference evidence="4 5" key="1">
    <citation type="journal article" date="2020" name="J. Phycol.">
        <title>Comparative genome analysis reveals Cyanidiococcus gen. nov., a new extremophilic red algal genus sister to Cyanidioschyzon (Cyanidioschyzonaceae, Rhodophyta).</title>
        <authorList>
            <person name="Liu S.-L."/>
            <person name="Chiang Y.-R."/>
            <person name="Yoon H.S."/>
            <person name="Fu H.-Y."/>
        </authorList>
    </citation>
    <scope>NUCLEOTIDE SEQUENCE [LARGE SCALE GENOMIC DNA]</scope>
    <source>
        <strain evidence="4 5">THAL066</strain>
    </source>
</reference>
<keyword evidence="2" id="KW-0472">Membrane</keyword>
<evidence type="ECO:0000259" key="3">
    <source>
        <dbReference type="Pfam" id="PF12697"/>
    </source>
</evidence>
<keyword evidence="2" id="KW-0812">Transmembrane</keyword>
<dbReference type="GO" id="GO:0015994">
    <property type="term" value="P:chlorophyll metabolic process"/>
    <property type="evidence" value="ECO:0007669"/>
    <property type="project" value="TreeGrafter"/>
</dbReference>
<keyword evidence="5" id="KW-1185">Reference proteome</keyword>
<comment type="caution">
    <text evidence="4">The sequence shown here is derived from an EMBL/GenBank/DDBJ whole genome shotgun (WGS) entry which is preliminary data.</text>
</comment>
<dbReference type="AlphaFoldDB" id="A0A7J7IKU2"/>
<organism evidence="4 5">
    <name type="scientific">Cyanidiococcus yangmingshanensis</name>
    <dbReference type="NCBI Taxonomy" id="2690220"/>
    <lineage>
        <taxon>Eukaryota</taxon>
        <taxon>Rhodophyta</taxon>
        <taxon>Bangiophyceae</taxon>
        <taxon>Cyanidiales</taxon>
        <taxon>Cyanidiaceae</taxon>
        <taxon>Cyanidiococcus</taxon>
    </lineage>
</organism>
<keyword evidence="4" id="KW-0378">Hydrolase</keyword>
<dbReference type="Gene3D" id="3.40.50.1820">
    <property type="entry name" value="alpha/beta hydrolase"/>
    <property type="match status" value="1"/>
</dbReference>
<proteinExistence type="predicted"/>
<dbReference type="SUPFAM" id="SSF53474">
    <property type="entry name" value="alpha/beta-Hydrolases"/>
    <property type="match status" value="1"/>
</dbReference>
<accession>A0A7J7IKU2</accession>
<evidence type="ECO:0000256" key="2">
    <source>
        <dbReference type="SAM" id="Phobius"/>
    </source>
</evidence>
<sequence length="495" mass="55709">MPVVCARELGFTWSPLWSSLRCHRLSSRAGTRAATEQSVQLGSLPRLCVRPGFWVGHGLQGKPCRRKRSRTAALRLVQAAASEPPLRPAPSSEQGVVDAAPSSTSVEGVTRIRRHYETFWWRCRLTNETYRINYRVEETLNTRAPLFHVLLIHGFGANLLHFRKNQPVLAQEGHRVFALDLLGFGASDKPCLSSAKRRPDGMPSGSRDGYSLELWRDLCIDFIHEMDRCYADTPHRWVICGNSIGGLVALMTGVALQDQMVIEPAGRNTDAAPAPTEATESRRDRLAGLVLLNCAGGLTGVRYSELSPLGAALWWLFTAIFFRSPIVYWLFERIRRPASLRNTLRQIYRNPEAINEDLIEILREPAHDEGARDVFASVLRGDAGPTPRELLKQLSPKKRVLVLWGRDDPWTPFDRGIYPGIAFSEWVSEPTQMRLVCIENCGHCPHDDSPERVNTEVCAFLKELWHLERCDDATEPSNDVTSPHNNNDNAPRDTH</sequence>